<name>A0ABN7A9A7_9HEMI</name>
<protein>
    <submittedName>
        <fullName evidence="1">Uncharacterized protein</fullName>
    </submittedName>
</protein>
<reference evidence="1 2" key="1">
    <citation type="submission" date="2023-09" db="EMBL/GenBank/DDBJ databases">
        <title>Nesidiocoris tenuis whole genome shotgun sequence.</title>
        <authorList>
            <person name="Shibata T."/>
            <person name="Shimoda M."/>
            <person name="Kobayashi T."/>
            <person name="Uehara T."/>
        </authorList>
    </citation>
    <scope>NUCLEOTIDE SEQUENCE [LARGE SCALE GENOMIC DNA]</scope>
    <source>
        <strain evidence="1 2">Japan</strain>
    </source>
</reference>
<organism evidence="1 2">
    <name type="scientific">Nesidiocoris tenuis</name>
    <dbReference type="NCBI Taxonomy" id="355587"/>
    <lineage>
        <taxon>Eukaryota</taxon>
        <taxon>Metazoa</taxon>
        <taxon>Ecdysozoa</taxon>
        <taxon>Arthropoda</taxon>
        <taxon>Hexapoda</taxon>
        <taxon>Insecta</taxon>
        <taxon>Pterygota</taxon>
        <taxon>Neoptera</taxon>
        <taxon>Paraneoptera</taxon>
        <taxon>Hemiptera</taxon>
        <taxon>Heteroptera</taxon>
        <taxon>Panheteroptera</taxon>
        <taxon>Cimicomorpha</taxon>
        <taxon>Miridae</taxon>
        <taxon>Dicyphina</taxon>
        <taxon>Nesidiocoris</taxon>
    </lineage>
</organism>
<proteinExistence type="predicted"/>
<evidence type="ECO:0000313" key="1">
    <source>
        <dbReference type="EMBL" id="BES87466.1"/>
    </source>
</evidence>
<gene>
    <name evidence="1" type="ORF">NTJ_00271</name>
</gene>
<keyword evidence="2" id="KW-1185">Reference proteome</keyword>
<dbReference type="EMBL" id="AP028909">
    <property type="protein sequence ID" value="BES87466.1"/>
    <property type="molecule type" value="Genomic_DNA"/>
</dbReference>
<sequence length="155" mass="17830">MVMNATSHMKLKNDTITKISTALTDGLSTLQQQLRSIKTKDEDWLIVECPTLNRIYKQAVHLKSDGLCLWANDPTADDLARCEDPIPPCPTAQEELPYPVKKSKKCQERDDARWSDADENWYLEKFPFKREHFDELEKSDDFLNSNDDPTANGKL</sequence>
<evidence type="ECO:0000313" key="2">
    <source>
        <dbReference type="Proteomes" id="UP001307889"/>
    </source>
</evidence>
<dbReference type="Proteomes" id="UP001307889">
    <property type="component" value="Chromosome 1"/>
</dbReference>
<accession>A0ABN7A9A7</accession>